<name>A0A0C3GDB9_OIDMZ</name>
<dbReference type="PROSITE" id="PS00941">
    <property type="entry name" value="CARBOXYLESTERASE_B_2"/>
    <property type="match status" value="1"/>
</dbReference>
<organism evidence="5 6">
    <name type="scientific">Oidiodendron maius (strain Zn)</name>
    <dbReference type="NCBI Taxonomy" id="913774"/>
    <lineage>
        <taxon>Eukaryota</taxon>
        <taxon>Fungi</taxon>
        <taxon>Dikarya</taxon>
        <taxon>Ascomycota</taxon>
        <taxon>Pezizomycotina</taxon>
        <taxon>Leotiomycetes</taxon>
        <taxon>Leotiomycetes incertae sedis</taxon>
        <taxon>Myxotrichaceae</taxon>
        <taxon>Oidiodendron</taxon>
    </lineage>
</organism>
<keyword evidence="2 3" id="KW-0378">Hydrolase</keyword>
<evidence type="ECO:0000259" key="4">
    <source>
        <dbReference type="Pfam" id="PF00135"/>
    </source>
</evidence>
<sequence length="687" mass="74088">MFANAYSTPSPQDLRTDLTILVNNDLLGASSSSTEAILLLSPLPHSLGRVACATIHESLLVINTENASFNLTSTLGHLVGTAPLDPSQRYWVAAASTDGKCLSTDYLGQISIASCMEVLPVLCTQTAPFSNATYADTSRSWQINVLSGGQMITGFRDRLSFRFLGVRFANKPERFGYAKVYKEPGTQSALLYGPECYQSIPQTGLLGISTSSIGVNGSEDCLFLNIFTPFLPAAPDRRGSTGLKPVMMFIHGGEFLYGNGGDPIYDGGNLASRGDVVVVTINYRLGTFGFLALDDGSTNGNYALSDQIAALDWLHTNIAAFGGDPSRITLVGQSAGAVSIRALLSSPPVIGKFAAVILQSHEIGPGIAQNYTEYPSIAAEFAAVGKPILAETECSNATSQVACLRALDAATLATLSTSAAYIVVDGKYIVRPNLVLNGSVDVAHVHMLLGVMQDEMAGLFPYLGFTNVTQSLLAFGFNSSVVADVVRNSTLFPLPTSNNSSLDVFNTTVHVTTDYSIRCLDQALAYAGATHKQFQSTWFYEFERSYQPAEFDSNKPLCDAPITATSPHGDPSLAYFRCHSGDIYYTFGNFLRQGAPIRDTKDILFAQLIVDSWTSFARTYNPNPTRLFLSSRNYASTLALMEAPGGIWQPVTAGAQTMRRLDWPTTQSAFDEQAQCKLLNLPITYYL</sequence>
<dbReference type="EMBL" id="KN832891">
    <property type="protein sequence ID" value="KIM94155.1"/>
    <property type="molecule type" value="Genomic_DNA"/>
</dbReference>
<gene>
    <name evidence="5" type="ORF">OIDMADRAFT_207756</name>
</gene>
<protein>
    <recommendedName>
        <fullName evidence="3">Carboxylic ester hydrolase</fullName>
        <ecNumber evidence="3">3.1.1.-</ecNumber>
    </recommendedName>
</protein>
<dbReference type="InterPro" id="IPR019826">
    <property type="entry name" value="Carboxylesterase_B_AS"/>
</dbReference>
<dbReference type="HOGENOM" id="CLU_006586_8_1_1"/>
<evidence type="ECO:0000313" key="6">
    <source>
        <dbReference type="Proteomes" id="UP000054321"/>
    </source>
</evidence>
<evidence type="ECO:0000256" key="2">
    <source>
        <dbReference type="ARBA" id="ARBA00022801"/>
    </source>
</evidence>
<dbReference type="InterPro" id="IPR029058">
    <property type="entry name" value="AB_hydrolase_fold"/>
</dbReference>
<dbReference type="ESTHER" id="9pezi-a0a0c3gdb9">
    <property type="family name" value="Fungal_carboxylesterase_lipase"/>
</dbReference>
<dbReference type="AlphaFoldDB" id="A0A0C3GDB9"/>
<dbReference type="InterPro" id="IPR002018">
    <property type="entry name" value="CarbesteraseB"/>
</dbReference>
<reference evidence="6" key="2">
    <citation type="submission" date="2015-01" db="EMBL/GenBank/DDBJ databases">
        <title>Evolutionary Origins and Diversification of the Mycorrhizal Mutualists.</title>
        <authorList>
            <consortium name="DOE Joint Genome Institute"/>
            <consortium name="Mycorrhizal Genomics Consortium"/>
            <person name="Kohler A."/>
            <person name="Kuo A."/>
            <person name="Nagy L.G."/>
            <person name="Floudas D."/>
            <person name="Copeland A."/>
            <person name="Barry K.W."/>
            <person name="Cichocki N."/>
            <person name="Veneault-Fourrey C."/>
            <person name="LaButti K."/>
            <person name="Lindquist E.A."/>
            <person name="Lipzen A."/>
            <person name="Lundell T."/>
            <person name="Morin E."/>
            <person name="Murat C."/>
            <person name="Riley R."/>
            <person name="Ohm R."/>
            <person name="Sun H."/>
            <person name="Tunlid A."/>
            <person name="Henrissat B."/>
            <person name="Grigoriev I.V."/>
            <person name="Hibbett D.S."/>
            <person name="Martin F."/>
        </authorList>
    </citation>
    <scope>NUCLEOTIDE SEQUENCE [LARGE SCALE GENOMIC DNA]</scope>
    <source>
        <strain evidence="6">Zn</strain>
    </source>
</reference>
<dbReference type="PROSITE" id="PS00122">
    <property type="entry name" value="CARBOXYLESTERASE_B_1"/>
    <property type="match status" value="1"/>
</dbReference>
<comment type="similarity">
    <text evidence="1 3">Belongs to the type-B carboxylesterase/lipase family.</text>
</comment>
<feature type="domain" description="Carboxylesterase type B" evidence="4">
    <location>
        <begin position="162"/>
        <end position="665"/>
    </location>
</feature>
<accession>A0A0C3GDB9</accession>
<dbReference type="STRING" id="913774.A0A0C3GDB9"/>
<dbReference type="InterPro" id="IPR019819">
    <property type="entry name" value="Carboxylesterase_B_CS"/>
</dbReference>
<dbReference type="Gene3D" id="3.40.50.1820">
    <property type="entry name" value="alpha/beta hydrolase"/>
    <property type="match status" value="1"/>
</dbReference>
<dbReference type="Proteomes" id="UP000054321">
    <property type="component" value="Unassembled WGS sequence"/>
</dbReference>
<dbReference type="GO" id="GO:0016787">
    <property type="term" value="F:hydrolase activity"/>
    <property type="evidence" value="ECO:0007669"/>
    <property type="project" value="UniProtKB-KW"/>
</dbReference>
<reference evidence="5 6" key="1">
    <citation type="submission" date="2014-04" db="EMBL/GenBank/DDBJ databases">
        <authorList>
            <consortium name="DOE Joint Genome Institute"/>
            <person name="Kuo A."/>
            <person name="Martino E."/>
            <person name="Perotto S."/>
            <person name="Kohler A."/>
            <person name="Nagy L.G."/>
            <person name="Floudas D."/>
            <person name="Copeland A."/>
            <person name="Barry K.W."/>
            <person name="Cichocki N."/>
            <person name="Veneault-Fourrey C."/>
            <person name="LaButti K."/>
            <person name="Lindquist E.A."/>
            <person name="Lipzen A."/>
            <person name="Lundell T."/>
            <person name="Morin E."/>
            <person name="Murat C."/>
            <person name="Sun H."/>
            <person name="Tunlid A."/>
            <person name="Henrissat B."/>
            <person name="Grigoriev I.V."/>
            <person name="Hibbett D.S."/>
            <person name="Martin F."/>
            <person name="Nordberg H.P."/>
            <person name="Cantor M.N."/>
            <person name="Hua S.X."/>
        </authorList>
    </citation>
    <scope>NUCLEOTIDE SEQUENCE [LARGE SCALE GENOMIC DNA]</scope>
    <source>
        <strain evidence="5 6">Zn</strain>
    </source>
</reference>
<evidence type="ECO:0000313" key="5">
    <source>
        <dbReference type="EMBL" id="KIM94155.1"/>
    </source>
</evidence>
<dbReference type="PANTHER" id="PTHR43142">
    <property type="entry name" value="CARBOXYLIC ESTER HYDROLASE"/>
    <property type="match status" value="1"/>
</dbReference>
<dbReference type="Pfam" id="PF00135">
    <property type="entry name" value="COesterase"/>
    <property type="match status" value="1"/>
</dbReference>
<dbReference type="PANTHER" id="PTHR43142:SF3">
    <property type="entry name" value="PUTATIVE (AFU_ORTHOLOGUE AFUA_3G09070)-RELATED"/>
    <property type="match status" value="1"/>
</dbReference>
<dbReference type="SUPFAM" id="SSF53474">
    <property type="entry name" value="alpha/beta-Hydrolases"/>
    <property type="match status" value="1"/>
</dbReference>
<dbReference type="InParanoid" id="A0A0C3GDB9"/>
<proteinExistence type="inferred from homology"/>
<evidence type="ECO:0000256" key="3">
    <source>
        <dbReference type="RuleBase" id="RU361235"/>
    </source>
</evidence>
<evidence type="ECO:0000256" key="1">
    <source>
        <dbReference type="ARBA" id="ARBA00005964"/>
    </source>
</evidence>
<keyword evidence="6" id="KW-1185">Reference proteome</keyword>
<dbReference type="EC" id="3.1.1.-" evidence="3"/>
<dbReference type="OrthoDB" id="408631at2759"/>